<reference evidence="27" key="1">
    <citation type="journal article" date="2015" name="Nature">
        <title>Complex archaea that bridge the gap between prokaryotes and eukaryotes.</title>
        <authorList>
            <person name="Spang A."/>
            <person name="Saw J.H."/>
            <person name="Jorgensen S.L."/>
            <person name="Zaremba-Niedzwiedzka K."/>
            <person name="Martijn J."/>
            <person name="Lind A.E."/>
            <person name="van Eijk R."/>
            <person name="Schleper C."/>
            <person name="Guy L."/>
            <person name="Ettema T.J."/>
        </authorList>
    </citation>
    <scope>NUCLEOTIDE SEQUENCE</scope>
</reference>
<evidence type="ECO:0000256" key="6">
    <source>
        <dbReference type="ARBA" id="ARBA00023136"/>
    </source>
</evidence>
<evidence type="ECO:0000256" key="12">
    <source>
        <dbReference type="ARBA" id="ARBA00044891"/>
    </source>
</evidence>
<evidence type="ECO:0000256" key="14">
    <source>
        <dbReference type="ARBA" id="ARBA00044898"/>
    </source>
</evidence>
<evidence type="ECO:0000256" key="4">
    <source>
        <dbReference type="ARBA" id="ARBA00022692"/>
    </source>
</evidence>
<evidence type="ECO:0000256" key="24">
    <source>
        <dbReference type="ARBA" id="ARBA00046376"/>
    </source>
</evidence>
<dbReference type="InterPro" id="IPR020846">
    <property type="entry name" value="MFS_dom"/>
</dbReference>
<feature type="transmembrane region" description="Helical" evidence="25">
    <location>
        <begin position="192"/>
        <end position="216"/>
    </location>
</feature>
<comment type="catalytic activity">
    <reaction evidence="11">
        <text>L-alpha-aminoacyl-L-histidine(out) = L-alpha-aminoacyl-L-histidine(in)</text>
        <dbReference type="Rhea" id="RHEA:79375"/>
        <dbReference type="ChEBI" id="CHEBI:229967"/>
    </reaction>
</comment>
<feature type="transmembrane region" description="Helical" evidence="25">
    <location>
        <begin position="228"/>
        <end position="250"/>
    </location>
</feature>
<evidence type="ECO:0000256" key="3">
    <source>
        <dbReference type="ARBA" id="ARBA00022448"/>
    </source>
</evidence>
<keyword evidence="6 25" id="KW-0472">Membrane</keyword>
<dbReference type="GO" id="GO:0022857">
    <property type="term" value="F:transmembrane transporter activity"/>
    <property type="evidence" value="ECO:0007669"/>
    <property type="project" value="InterPro"/>
</dbReference>
<feature type="transmembrane region" description="Helical" evidence="25">
    <location>
        <begin position="270"/>
        <end position="291"/>
    </location>
</feature>
<comment type="similarity">
    <text evidence="2">Belongs to the major facilitator superfamily.</text>
</comment>
<evidence type="ECO:0000256" key="22">
    <source>
        <dbReference type="ARBA" id="ARBA00045018"/>
    </source>
</evidence>
<comment type="function">
    <text evidence="23">Lysosomal dipeptide uniporter that selectively exports lysine, arginine or histidine-containing dipeptides with a net positive charge from the lysosome lumen into the cytosol. Could play a role in a specific type of protein O-glycosylation indirectly regulating macrophages migration and tissue invasion. Also essential for liver homeostasis.</text>
</comment>
<evidence type="ECO:0000256" key="1">
    <source>
        <dbReference type="ARBA" id="ARBA00004155"/>
    </source>
</evidence>
<evidence type="ECO:0000256" key="15">
    <source>
        <dbReference type="ARBA" id="ARBA00044899"/>
    </source>
</evidence>
<evidence type="ECO:0000256" key="23">
    <source>
        <dbReference type="ARBA" id="ARBA00045709"/>
    </source>
</evidence>
<dbReference type="InterPro" id="IPR052187">
    <property type="entry name" value="MFSD1"/>
</dbReference>
<comment type="catalytic activity">
    <reaction evidence="9">
        <text>L-histidyl-glycine(out) = L-histidyl-glycine(in)</text>
        <dbReference type="Rhea" id="RHEA:79395"/>
        <dbReference type="ChEBI" id="CHEBI:229957"/>
    </reaction>
</comment>
<comment type="catalytic activity">
    <reaction evidence="16">
        <text>L-lysyl-L-lysine(out) = L-lysyl-L-lysine(in)</text>
        <dbReference type="Rhea" id="RHEA:79403"/>
        <dbReference type="ChEBI" id="CHEBI:229956"/>
    </reaction>
</comment>
<protein>
    <recommendedName>
        <fullName evidence="21">Lysosomal dipeptide transporter MFSD1</fullName>
    </recommendedName>
    <alternativeName>
        <fullName evidence="22">Major facilitator superfamily domain-containing protein 1</fullName>
    </alternativeName>
</protein>
<dbReference type="EMBL" id="LAZR01038162">
    <property type="protein sequence ID" value="KKL20275.1"/>
    <property type="molecule type" value="Genomic_DNA"/>
</dbReference>
<feature type="transmembrane region" description="Helical" evidence="25">
    <location>
        <begin position="49"/>
        <end position="67"/>
    </location>
</feature>
<organism evidence="27">
    <name type="scientific">marine sediment metagenome</name>
    <dbReference type="NCBI Taxonomy" id="412755"/>
    <lineage>
        <taxon>unclassified sequences</taxon>
        <taxon>metagenomes</taxon>
        <taxon>ecological metagenomes</taxon>
    </lineage>
</organism>
<keyword evidence="7" id="KW-0458">Lysosome</keyword>
<feature type="transmembrane region" description="Helical" evidence="25">
    <location>
        <begin position="136"/>
        <end position="155"/>
    </location>
</feature>
<feature type="transmembrane region" description="Helical" evidence="25">
    <location>
        <begin position="167"/>
        <end position="186"/>
    </location>
</feature>
<dbReference type="PANTHER" id="PTHR23512">
    <property type="entry name" value="MAJOR FACILITATOR SUPERFAMILY DOMAIN-CONTAINING PROTEIN 1"/>
    <property type="match status" value="1"/>
</dbReference>
<dbReference type="GO" id="GO:0005765">
    <property type="term" value="C:lysosomal membrane"/>
    <property type="evidence" value="ECO:0007669"/>
    <property type="project" value="UniProtKB-SubCell"/>
</dbReference>
<accession>A0A0F9BEX9</accession>
<evidence type="ECO:0000256" key="17">
    <source>
        <dbReference type="ARBA" id="ARBA00044903"/>
    </source>
</evidence>
<feature type="domain" description="Major facilitator superfamily (MFS) profile" evidence="26">
    <location>
        <begin position="1"/>
        <end position="296"/>
    </location>
</feature>
<evidence type="ECO:0000256" key="7">
    <source>
        <dbReference type="ARBA" id="ARBA00023228"/>
    </source>
</evidence>
<comment type="catalytic activity">
    <reaction evidence="20">
        <text>L-lysyl-glycine(out) = L-lysyl-glycine(in)</text>
        <dbReference type="Rhea" id="RHEA:79407"/>
        <dbReference type="ChEBI" id="CHEBI:191202"/>
    </reaction>
</comment>
<comment type="subunit">
    <text evidence="24">Homodimer. Interacts with lysosomal protein GLMP (via lumenal domain); the interaction starts while both proteins are still in the endoplasmic reticulum and is required for stabilization of MFSD1 in lysosomes but has no direct effect on its targeting to lysosomes or transporter activity.</text>
</comment>
<feature type="transmembrane region" description="Helical" evidence="25">
    <location>
        <begin position="101"/>
        <end position="124"/>
    </location>
</feature>
<evidence type="ECO:0000259" key="26">
    <source>
        <dbReference type="PROSITE" id="PS50850"/>
    </source>
</evidence>
<evidence type="ECO:0000256" key="21">
    <source>
        <dbReference type="ARBA" id="ARBA00044985"/>
    </source>
</evidence>
<comment type="subcellular location">
    <subcellularLocation>
        <location evidence="1">Lysosome membrane</location>
        <topology evidence="1">Multi-pass membrane protein</topology>
    </subcellularLocation>
</comment>
<dbReference type="Gene3D" id="1.20.1250.20">
    <property type="entry name" value="MFS general substrate transporter like domains"/>
    <property type="match status" value="2"/>
</dbReference>
<evidence type="ECO:0000256" key="25">
    <source>
        <dbReference type="SAM" id="Phobius"/>
    </source>
</evidence>
<evidence type="ECO:0000256" key="8">
    <source>
        <dbReference type="ARBA" id="ARBA00044876"/>
    </source>
</evidence>
<evidence type="ECO:0000256" key="5">
    <source>
        <dbReference type="ARBA" id="ARBA00022989"/>
    </source>
</evidence>
<name>A0A0F9BEX9_9ZZZZ</name>
<feature type="transmembrane region" description="Helical" evidence="25">
    <location>
        <begin position="15"/>
        <end position="37"/>
    </location>
</feature>
<comment type="catalytic activity">
    <reaction evidence="17">
        <text>L-arginyl-glycine(out) = L-arginyl-glycine(in)</text>
        <dbReference type="Rhea" id="RHEA:79391"/>
        <dbReference type="ChEBI" id="CHEBI:229955"/>
    </reaction>
</comment>
<gene>
    <name evidence="27" type="ORF">LCGC14_2457080</name>
</gene>
<keyword evidence="4 25" id="KW-0812">Transmembrane</keyword>
<dbReference type="SUPFAM" id="SSF103473">
    <property type="entry name" value="MFS general substrate transporter"/>
    <property type="match status" value="1"/>
</dbReference>
<comment type="catalytic activity">
    <reaction evidence="10">
        <text>L-alpha-aminoacyl-L-arginine(out) = L-alpha-aminoacyl-L-arginine(in)</text>
        <dbReference type="Rhea" id="RHEA:79367"/>
        <dbReference type="ChEBI" id="CHEBI:229968"/>
    </reaction>
</comment>
<keyword evidence="3" id="KW-0813">Transport</keyword>
<evidence type="ECO:0000256" key="20">
    <source>
        <dbReference type="ARBA" id="ARBA00044924"/>
    </source>
</evidence>
<evidence type="ECO:0000256" key="13">
    <source>
        <dbReference type="ARBA" id="ARBA00044893"/>
    </source>
</evidence>
<proteinExistence type="inferred from homology"/>
<dbReference type="PANTHER" id="PTHR23512:SF3">
    <property type="entry name" value="MAJOR FACILITATOR SUPERFAMILY DOMAIN-CONTAINING PROTEIN 1"/>
    <property type="match status" value="1"/>
</dbReference>
<comment type="catalytic activity">
    <reaction evidence="8">
        <text>L-lysyl-L-alanine(out) = L-lysyl-L-alanine(in)</text>
        <dbReference type="Rhea" id="RHEA:79399"/>
        <dbReference type="ChEBI" id="CHEBI:229954"/>
    </reaction>
</comment>
<evidence type="ECO:0000313" key="27">
    <source>
        <dbReference type="EMBL" id="KKL20275.1"/>
    </source>
</evidence>
<dbReference type="PROSITE" id="PS50850">
    <property type="entry name" value="MFS"/>
    <property type="match status" value="1"/>
</dbReference>
<comment type="caution">
    <text evidence="27">The sequence shown here is derived from an EMBL/GenBank/DDBJ whole genome shotgun (WGS) entry which is preliminary data.</text>
</comment>
<sequence>MIYVSTNWFVQTKRAFLIGIANSLAMLGASAGNGPLAVFIKNFGWRESISVFGVFGIILGVIIYFVFKLDKQDEKIEKKTAKVKSHIFENIKLIISKKSTWINAIAALLFYMTTTIFAGLWGASFVQKAYSVSKEVAGYAMSMVFAGWLVGGPLMGFFSDLLGKRKVAIRIGVLGALLCLIPVIYFPFVHIYIVYVLLFLVGLFSSAELLSFSLAIELNTFKAKATAAAFTNFIISLGDAIFQPLVGFLLDKNWDGNIVEGIRVYRIVDYQIALSCLPMTLALAFILLFFVKEKSSKKVSV</sequence>
<evidence type="ECO:0000256" key="9">
    <source>
        <dbReference type="ARBA" id="ARBA00044878"/>
    </source>
</evidence>
<comment type="catalytic activity">
    <reaction evidence="15">
        <text>L-arginyl-L-alpha-amino acid(out) = L-arginyl-L-alpha-amino acid(in)</text>
        <dbReference type="Rhea" id="RHEA:79371"/>
        <dbReference type="ChEBI" id="CHEBI:84315"/>
    </reaction>
</comment>
<dbReference type="Pfam" id="PF07690">
    <property type="entry name" value="MFS_1"/>
    <property type="match status" value="1"/>
</dbReference>
<evidence type="ECO:0000256" key="10">
    <source>
        <dbReference type="ARBA" id="ARBA00044881"/>
    </source>
</evidence>
<evidence type="ECO:0000256" key="2">
    <source>
        <dbReference type="ARBA" id="ARBA00008335"/>
    </source>
</evidence>
<dbReference type="AlphaFoldDB" id="A0A0F9BEX9"/>
<comment type="catalytic activity">
    <reaction evidence="14">
        <text>L-aspartyl-L-lysine(out) = L-aspartyl-L-lysine(in)</text>
        <dbReference type="Rhea" id="RHEA:79411"/>
        <dbReference type="ChEBI" id="CHEBI:229953"/>
    </reaction>
</comment>
<keyword evidence="5 25" id="KW-1133">Transmembrane helix</keyword>
<evidence type="ECO:0000256" key="18">
    <source>
        <dbReference type="ARBA" id="ARBA00044912"/>
    </source>
</evidence>
<dbReference type="InterPro" id="IPR011701">
    <property type="entry name" value="MFS"/>
</dbReference>
<evidence type="ECO:0000256" key="19">
    <source>
        <dbReference type="ARBA" id="ARBA00044919"/>
    </source>
</evidence>
<comment type="catalytic activity">
    <reaction evidence="13">
        <text>L-alpha-aminoacyl-L-lysine(out) = L-alpha-aminoacyl-L-lysine(in)</text>
        <dbReference type="Rhea" id="RHEA:79383"/>
        <dbReference type="ChEBI" id="CHEBI:229966"/>
    </reaction>
</comment>
<evidence type="ECO:0000256" key="16">
    <source>
        <dbReference type="ARBA" id="ARBA00044900"/>
    </source>
</evidence>
<comment type="catalytic activity">
    <reaction evidence="19">
        <text>L-alanyl-L-lysine(out) = L-alanyl-L-lysine(in)</text>
        <dbReference type="Rhea" id="RHEA:79415"/>
        <dbReference type="ChEBI" id="CHEBI:192470"/>
    </reaction>
</comment>
<comment type="catalytic activity">
    <reaction evidence="18">
        <text>L-histidyl-L-alpha-amino acid(out) = L-histidyl-L-alpha-amino acid(in)</text>
        <dbReference type="Rhea" id="RHEA:79379"/>
        <dbReference type="ChEBI" id="CHEBI:229964"/>
    </reaction>
</comment>
<dbReference type="InterPro" id="IPR036259">
    <property type="entry name" value="MFS_trans_sf"/>
</dbReference>
<evidence type="ECO:0000256" key="11">
    <source>
        <dbReference type="ARBA" id="ARBA00044884"/>
    </source>
</evidence>
<comment type="catalytic activity">
    <reaction evidence="12">
        <text>L-lysyl-L-alpha-amino acid(out) = L-lysyl-L-alpha-amino acid(in)</text>
        <dbReference type="Rhea" id="RHEA:79387"/>
        <dbReference type="ChEBI" id="CHEBI:229965"/>
    </reaction>
</comment>